<evidence type="ECO:0000259" key="1">
    <source>
        <dbReference type="Pfam" id="PF00646"/>
    </source>
</evidence>
<dbReference type="FunCoup" id="A0A1S3CBL3">
    <property type="interactions" value="78"/>
</dbReference>
<organism evidence="5 6">
    <name type="scientific">Cucumis melo</name>
    <name type="common">Muskmelon</name>
    <dbReference type="NCBI Taxonomy" id="3656"/>
    <lineage>
        <taxon>Eukaryota</taxon>
        <taxon>Viridiplantae</taxon>
        <taxon>Streptophyta</taxon>
        <taxon>Embryophyta</taxon>
        <taxon>Tracheophyta</taxon>
        <taxon>Spermatophyta</taxon>
        <taxon>Magnoliopsida</taxon>
        <taxon>eudicotyledons</taxon>
        <taxon>Gunneridae</taxon>
        <taxon>Pentapetalae</taxon>
        <taxon>rosids</taxon>
        <taxon>fabids</taxon>
        <taxon>Cucurbitales</taxon>
        <taxon>Cucurbitaceae</taxon>
        <taxon>Benincaseae</taxon>
        <taxon>Cucumis</taxon>
    </lineage>
</organism>
<evidence type="ECO:0000313" key="5">
    <source>
        <dbReference type="Proteomes" id="UP001652600"/>
    </source>
</evidence>
<dbReference type="InParanoid" id="A0A1S3CBL3"/>
<sequence length="459" mass="52713">MAYEDKFDILPDALLSIIVSSLPFKEAVRTSILSKRWMKIWQTTKNIELHEGFFIQRDDYSNQQSRDARRRAFIDFITNFIRIYRGSTVSKFCLSVSNPRILVGLVDECIRFAISRNVKTLELDFSDGENELETMFDLPPIVYEHENLESLKLFGCGFKGVELKKVTNLREICIGWMEVGIGEIRELVKKCGKLESLSMKNCWNVTHFEIGGNDEELRLRSLEIENCRFVGDWISIEAPKLSYFRYFGSVGIFRIEVNKGCFEEVDLGFEIDDDADHSEIANLLYVLLDSLYPARIFTVCSSLLQVIPLGDEPIRMQAPLNIQHLKMRTNIHPNEFCGIIFLLNSCPHLKKLTLMLGQGKIFQDYEPPFPMDIGTFWVTNMILINCLSTSLEAVEVKGFTGKQHEIPFLAYLIHYGKLIKTLSLAVDSHDIADTQIYIEKAQILKTIKPASKKIRIHIS</sequence>
<accession>A0A9I9CI51</accession>
<feature type="domain" description="F-box" evidence="1">
    <location>
        <begin position="8"/>
        <end position="44"/>
    </location>
</feature>
<protein>
    <submittedName>
        <fullName evidence="6">F-box protein At3g62230</fullName>
    </submittedName>
</protein>
<evidence type="ECO:0000259" key="2">
    <source>
        <dbReference type="Pfam" id="PF08387"/>
    </source>
</evidence>
<dbReference type="RefSeq" id="XP_008460240.2">
    <property type="nucleotide sequence ID" value="XM_008462018.2"/>
</dbReference>
<dbReference type="EnsemblPlants" id="MELO3C003962.2.1">
    <property type="protein sequence ID" value="MELO3C003962.2.1"/>
    <property type="gene ID" value="MELO3C003962.2"/>
</dbReference>
<feature type="domain" description="FBD" evidence="2">
    <location>
        <begin position="384"/>
        <end position="424"/>
    </location>
</feature>
<dbReference type="Pfam" id="PF23622">
    <property type="entry name" value="LRR_At1g61320_AtMIF1"/>
    <property type="match status" value="1"/>
</dbReference>
<dbReference type="InterPro" id="IPR050232">
    <property type="entry name" value="FBL13/AtMIF1-like"/>
</dbReference>
<keyword evidence="5" id="KW-1185">Reference proteome</keyword>
<dbReference type="Proteomes" id="UP001652600">
    <property type="component" value="Chromosome 5"/>
</dbReference>
<dbReference type="Gramene" id="MELO3C003962.2.1">
    <property type="protein sequence ID" value="MELO3C003962.2.1"/>
    <property type="gene ID" value="MELO3C003962.2"/>
</dbReference>
<accession>A0A1S3CBL3</accession>
<evidence type="ECO:0000313" key="4">
    <source>
        <dbReference type="EnsemblPlants" id="MELO3C003962.2.1"/>
    </source>
</evidence>
<dbReference type="InterPro" id="IPR036047">
    <property type="entry name" value="F-box-like_dom_sf"/>
</dbReference>
<dbReference type="eggNOG" id="ENOG502QVFC">
    <property type="taxonomic scope" value="Eukaryota"/>
</dbReference>
<evidence type="ECO:0000313" key="6">
    <source>
        <dbReference type="RefSeq" id="XP_008460240.2"/>
    </source>
</evidence>
<dbReference type="Gene3D" id="3.80.10.10">
    <property type="entry name" value="Ribonuclease Inhibitor"/>
    <property type="match status" value="1"/>
</dbReference>
<dbReference type="InterPro" id="IPR001810">
    <property type="entry name" value="F-box_dom"/>
</dbReference>
<dbReference type="InterPro" id="IPR053781">
    <property type="entry name" value="F-box_AtFBL13-like"/>
</dbReference>
<reference evidence="6" key="2">
    <citation type="submission" date="2025-05" db="UniProtKB">
        <authorList>
            <consortium name="RefSeq"/>
        </authorList>
    </citation>
    <scope>IDENTIFICATION</scope>
    <source>
        <tissue evidence="6">Stem</tissue>
    </source>
</reference>
<dbReference type="InterPro" id="IPR006566">
    <property type="entry name" value="FBD"/>
</dbReference>
<dbReference type="KEGG" id="cmo:103499117"/>
<reference evidence="4" key="1">
    <citation type="submission" date="2023-03" db="UniProtKB">
        <authorList>
            <consortium name="EnsemblPlants"/>
        </authorList>
    </citation>
    <scope>IDENTIFICATION</scope>
</reference>
<name>A0A1S3CBL3_CUCME</name>
<feature type="domain" description="At1g61320/AtMIF1 LRR" evidence="3">
    <location>
        <begin position="103"/>
        <end position="359"/>
    </location>
</feature>
<dbReference type="InterPro" id="IPR032675">
    <property type="entry name" value="LRR_dom_sf"/>
</dbReference>
<evidence type="ECO:0000259" key="3">
    <source>
        <dbReference type="Pfam" id="PF23622"/>
    </source>
</evidence>
<dbReference type="PANTHER" id="PTHR31900:SF34">
    <property type="entry name" value="EMB|CAB62440.1-RELATED"/>
    <property type="match status" value="1"/>
</dbReference>
<dbReference type="Pfam" id="PF08387">
    <property type="entry name" value="FBD"/>
    <property type="match status" value="1"/>
</dbReference>
<dbReference type="PANTHER" id="PTHR31900">
    <property type="entry name" value="F-BOX/RNI SUPERFAMILY PROTEIN-RELATED"/>
    <property type="match status" value="1"/>
</dbReference>
<dbReference type="Pfam" id="PF00646">
    <property type="entry name" value="F-box"/>
    <property type="match status" value="1"/>
</dbReference>
<dbReference type="GeneID" id="103499117"/>
<gene>
    <name evidence="6" type="primary">LOC103499117</name>
</gene>
<dbReference type="SUPFAM" id="SSF81383">
    <property type="entry name" value="F-box domain"/>
    <property type="match status" value="1"/>
</dbReference>
<dbReference type="SUPFAM" id="SSF52047">
    <property type="entry name" value="RNI-like"/>
    <property type="match status" value="1"/>
</dbReference>
<proteinExistence type="predicted"/>
<dbReference type="CDD" id="cd22160">
    <property type="entry name" value="F-box_AtFBL13-like"/>
    <property type="match status" value="1"/>
</dbReference>
<dbReference type="InterPro" id="IPR055357">
    <property type="entry name" value="LRR_At1g61320_AtMIF1"/>
</dbReference>
<dbReference type="AlphaFoldDB" id="A0A1S3CBL3"/>